<evidence type="ECO:0000313" key="2">
    <source>
        <dbReference type="EMBL" id="KAJ7729825.1"/>
    </source>
</evidence>
<accession>A0AAD7MTC3</accession>
<comment type="caution">
    <text evidence="2">The sequence shown here is derived from an EMBL/GenBank/DDBJ whole genome shotgun (WGS) entry which is preliminary data.</text>
</comment>
<dbReference type="EMBL" id="JARJLG010000195">
    <property type="protein sequence ID" value="KAJ7729825.1"/>
    <property type="molecule type" value="Genomic_DNA"/>
</dbReference>
<name>A0AAD7MTC3_9AGAR</name>
<keyword evidence="3" id="KW-1185">Reference proteome</keyword>
<reference evidence="2" key="1">
    <citation type="submission" date="2023-03" db="EMBL/GenBank/DDBJ databases">
        <title>Massive genome expansion in bonnet fungi (Mycena s.s.) driven by repeated elements and novel gene families across ecological guilds.</title>
        <authorList>
            <consortium name="Lawrence Berkeley National Laboratory"/>
            <person name="Harder C.B."/>
            <person name="Miyauchi S."/>
            <person name="Viragh M."/>
            <person name="Kuo A."/>
            <person name="Thoen E."/>
            <person name="Andreopoulos B."/>
            <person name="Lu D."/>
            <person name="Skrede I."/>
            <person name="Drula E."/>
            <person name="Henrissat B."/>
            <person name="Morin E."/>
            <person name="Kohler A."/>
            <person name="Barry K."/>
            <person name="LaButti K."/>
            <person name="Morin E."/>
            <person name="Salamov A."/>
            <person name="Lipzen A."/>
            <person name="Mereny Z."/>
            <person name="Hegedus B."/>
            <person name="Baldrian P."/>
            <person name="Stursova M."/>
            <person name="Weitz H."/>
            <person name="Taylor A."/>
            <person name="Grigoriev I.V."/>
            <person name="Nagy L.G."/>
            <person name="Martin F."/>
            <person name="Kauserud H."/>
        </authorList>
    </citation>
    <scope>NUCLEOTIDE SEQUENCE</scope>
    <source>
        <strain evidence="2">CBHHK188m</strain>
    </source>
</reference>
<evidence type="ECO:0000256" key="1">
    <source>
        <dbReference type="SAM" id="MobiDB-lite"/>
    </source>
</evidence>
<feature type="compositionally biased region" description="Polar residues" evidence="1">
    <location>
        <begin position="86"/>
        <end position="95"/>
    </location>
</feature>
<feature type="region of interest" description="Disordered" evidence="1">
    <location>
        <begin position="80"/>
        <end position="106"/>
    </location>
</feature>
<proteinExistence type="predicted"/>
<gene>
    <name evidence="2" type="ORF">DFH07DRAFT_781792</name>
</gene>
<protein>
    <submittedName>
        <fullName evidence="2">Uncharacterized protein</fullName>
    </submittedName>
</protein>
<organism evidence="2 3">
    <name type="scientific">Mycena maculata</name>
    <dbReference type="NCBI Taxonomy" id="230809"/>
    <lineage>
        <taxon>Eukaryota</taxon>
        <taxon>Fungi</taxon>
        <taxon>Dikarya</taxon>
        <taxon>Basidiomycota</taxon>
        <taxon>Agaricomycotina</taxon>
        <taxon>Agaricomycetes</taxon>
        <taxon>Agaricomycetidae</taxon>
        <taxon>Agaricales</taxon>
        <taxon>Marasmiineae</taxon>
        <taxon>Mycenaceae</taxon>
        <taxon>Mycena</taxon>
    </lineage>
</organism>
<sequence length="134" mass="14909">MSGSQITRRNRIRYFIPAMESNAEEDTKAAHLEQLCVPRLSCGWQHEGCGNGTFDKLLSSPHQTSRISLPHIFTIGGVKASGKADSGNNSDFDSGTDSRSRIGRESIKTQNRPESVFLLQRRNCIRITDSRINS</sequence>
<dbReference type="Proteomes" id="UP001215280">
    <property type="component" value="Unassembled WGS sequence"/>
</dbReference>
<dbReference type="AlphaFoldDB" id="A0AAD7MTC3"/>
<feature type="compositionally biased region" description="Basic and acidic residues" evidence="1">
    <location>
        <begin position="96"/>
        <end position="106"/>
    </location>
</feature>
<evidence type="ECO:0000313" key="3">
    <source>
        <dbReference type="Proteomes" id="UP001215280"/>
    </source>
</evidence>